<feature type="compositionally biased region" description="Acidic residues" evidence="1">
    <location>
        <begin position="218"/>
        <end position="237"/>
    </location>
</feature>
<feature type="region of interest" description="Disordered" evidence="1">
    <location>
        <begin position="193"/>
        <end position="275"/>
    </location>
</feature>
<feature type="compositionally biased region" description="Low complexity" evidence="1">
    <location>
        <begin position="28"/>
        <end position="43"/>
    </location>
</feature>
<evidence type="ECO:0000313" key="3">
    <source>
        <dbReference type="Proteomes" id="UP001151516"/>
    </source>
</evidence>
<proteinExistence type="predicted"/>
<reference evidence="2" key="1">
    <citation type="submission" date="2022-07" db="EMBL/GenBank/DDBJ databases">
        <title>Phylogenomic reconstructions and comparative analyses of Kickxellomycotina fungi.</title>
        <authorList>
            <person name="Reynolds N.K."/>
            <person name="Stajich J.E."/>
            <person name="Barry K."/>
            <person name="Grigoriev I.V."/>
            <person name="Crous P."/>
            <person name="Smith M.E."/>
        </authorList>
    </citation>
    <scope>NUCLEOTIDE SEQUENCE</scope>
    <source>
        <strain evidence="2">CBS 109367</strain>
    </source>
</reference>
<dbReference type="OrthoDB" id="6105938at2759"/>
<keyword evidence="3" id="KW-1185">Reference proteome</keyword>
<feature type="compositionally biased region" description="Polar residues" evidence="1">
    <location>
        <begin position="156"/>
        <end position="171"/>
    </location>
</feature>
<sequence>MLSSGNDSGVVVISSDDEEDTHIFQPLSSSSSAAVASSSAAAAPQFPPLPNGYVLPPLRGLGEGDRGRPERISTLREVLSTRNSRHRPLVPYLDVVGRGQRQPGNPAPPPISRAPAISRSHVHTGNEPVVPGVYNPIRSRALLPHERLRRREDNNRAASGQQSAPLPSTTAGRLLSDGTISVDDVDDSGYAEATRAGHHHQGAGNGTGAGRRRGRDETDNDDSEDDDGDEDDDEEGEMYSTTSDEGSAASGSIGARGQRWRHPFPGGSPFVHRGPVDLGQMALLGRQLRYT</sequence>
<organism evidence="2 3">
    <name type="scientific">Coemansia spiralis</name>
    <dbReference type="NCBI Taxonomy" id="417178"/>
    <lineage>
        <taxon>Eukaryota</taxon>
        <taxon>Fungi</taxon>
        <taxon>Fungi incertae sedis</taxon>
        <taxon>Zoopagomycota</taxon>
        <taxon>Kickxellomycotina</taxon>
        <taxon>Kickxellomycetes</taxon>
        <taxon>Kickxellales</taxon>
        <taxon>Kickxellaceae</taxon>
        <taxon>Coemansia</taxon>
    </lineage>
</organism>
<dbReference type="AlphaFoldDB" id="A0A9W8GD61"/>
<protein>
    <submittedName>
        <fullName evidence="2">Uncharacterized protein</fullName>
    </submittedName>
</protein>
<comment type="caution">
    <text evidence="2">The sequence shown here is derived from an EMBL/GenBank/DDBJ whole genome shotgun (WGS) entry which is preliminary data.</text>
</comment>
<feature type="region of interest" description="Disordered" evidence="1">
    <location>
        <begin position="1"/>
        <end position="51"/>
    </location>
</feature>
<evidence type="ECO:0000313" key="2">
    <source>
        <dbReference type="EMBL" id="KAJ2682009.1"/>
    </source>
</evidence>
<feature type="compositionally biased region" description="Low complexity" evidence="1">
    <location>
        <begin position="246"/>
        <end position="255"/>
    </location>
</feature>
<dbReference type="Proteomes" id="UP001151516">
    <property type="component" value="Unassembled WGS sequence"/>
</dbReference>
<feature type="region of interest" description="Disordered" evidence="1">
    <location>
        <begin position="96"/>
        <end position="116"/>
    </location>
</feature>
<name>A0A9W8GD61_9FUNG</name>
<dbReference type="EMBL" id="JANBTX010000499">
    <property type="protein sequence ID" value="KAJ2682009.1"/>
    <property type="molecule type" value="Genomic_DNA"/>
</dbReference>
<evidence type="ECO:0000256" key="1">
    <source>
        <dbReference type="SAM" id="MobiDB-lite"/>
    </source>
</evidence>
<accession>A0A9W8GD61</accession>
<gene>
    <name evidence="2" type="ORF">IWW39_006166</name>
</gene>
<feature type="non-terminal residue" evidence="2">
    <location>
        <position position="291"/>
    </location>
</feature>
<feature type="region of interest" description="Disordered" evidence="1">
    <location>
        <begin position="153"/>
        <end position="180"/>
    </location>
</feature>